<keyword evidence="4" id="KW-1185">Reference proteome</keyword>
<gene>
    <name evidence="3" type="ORF">H0H81_002129</name>
</gene>
<proteinExistence type="inferred from homology"/>
<name>A0A9P7GU30_9AGAR</name>
<comment type="caution">
    <text evidence="3">The sequence shown here is derived from an EMBL/GenBank/DDBJ whole genome shotgun (WGS) entry which is preliminary data.</text>
</comment>
<dbReference type="InterPro" id="IPR029058">
    <property type="entry name" value="AB_hydrolase_fold"/>
</dbReference>
<accession>A0A9P7GU30</accession>
<comment type="similarity">
    <text evidence="1">Belongs to the AB hydrolase superfamily. AB hydrolase 2 family.</text>
</comment>
<dbReference type="InterPro" id="IPR050565">
    <property type="entry name" value="LYPA1-2/EST-like"/>
</dbReference>
<sequence>MSKSEIHIQQATVDSSLRVKLAPKEKYIPVPFAYLPSDDGTDENLLILLHGLGDTHVPFMKLGQQLKLPQTAVLALRAPEQIPFLYEDAFQWYRSFDDLGELIQRPNPTPALDLMTNVVGHLVGACGWPSQRIHFFGFAQGGSVAAEFALAWQRSNQSASPATEASSPSAGTLGSIVSISGPLLSYPTLSSKNTTPILVVHTLPPAETALQSGALAAYKKAFETVVEKTSKEQGMPSSRAGWEPIMQFWSTYLGRRQMDGLYEVLSGTATQP</sequence>
<evidence type="ECO:0000313" key="4">
    <source>
        <dbReference type="Proteomes" id="UP000717328"/>
    </source>
</evidence>
<dbReference type="GO" id="GO:0052689">
    <property type="term" value="F:carboxylic ester hydrolase activity"/>
    <property type="evidence" value="ECO:0007669"/>
    <property type="project" value="TreeGrafter"/>
</dbReference>
<reference evidence="3" key="2">
    <citation type="submission" date="2021-10" db="EMBL/GenBank/DDBJ databases">
        <title>Phylogenomics reveals ancestral predisposition of the termite-cultivated fungus Termitomyces towards a domesticated lifestyle.</title>
        <authorList>
            <person name="Auxier B."/>
            <person name="Grum-Grzhimaylo A."/>
            <person name="Cardenas M.E."/>
            <person name="Lodge J.D."/>
            <person name="Laessoe T."/>
            <person name="Pedersen O."/>
            <person name="Smith M.E."/>
            <person name="Kuyper T.W."/>
            <person name="Franco-Molano E.A."/>
            <person name="Baroni T.J."/>
            <person name="Aanen D.K."/>
        </authorList>
    </citation>
    <scope>NUCLEOTIDE SEQUENCE</scope>
    <source>
        <strain evidence="3">D49</strain>
    </source>
</reference>
<dbReference type="Pfam" id="PF02230">
    <property type="entry name" value="Abhydrolase_2"/>
    <property type="match status" value="1"/>
</dbReference>
<protein>
    <recommendedName>
        <fullName evidence="2">Phospholipase/carboxylesterase/thioesterase domain-containing protein</fullName>
    </recommendedName>
</protein>
<dbReference type="SUPFAM" id="SSF53474">
    <property type="entry name" value="alpha/beta-Hydrolases"/>
    <property type="match status" value="1"/>
</dbReference>
<dbReference type="Proteomes" id="UP000717328">
    <property type="component" value="Unassembled WGS sequence"/>
</dbReference>
<dbReference type="GO" id="GO:0005737">
    <property type="term" value="C:cytoplasm"/>
    <property type="evidence" value="ECO:0007669"/>
    <property type="project" value="TreeGrafter"/>
</dbReference>
<dbReference type="EMBL" id="JABCKI010000072">
    <property type="protein sequence ID" value="KAG5653137.1"/>
    <property type="molecule type" value="Genomic_DNA"/>
</dbReference>
<evidence type="ECO:0000259" key="2">
    <source>
        <dbReference type="Pfam" id="PF02230"/>
    </source>
</evidence>
<evidence type="ECO:0000313" key="3">
    <source>
        <dbReference type="EMBL" id="KAG5653137.1"/>
    </source>
</evidence>
<dbReference type="PANTHER" id="PTHR10655:SF67">
    <property type="entry name" value="PHOSPHOLIPASE_CARBOXYLESTERASE SUPERFAMILY (AFU_ORTHOLOGUE AFUA_5G09340)"/>
    <property type="match status" value="1"/>
</dbReference>
<dbReference type="Gene3D" id="3.40.50.1820">
    <property type="entry name" value="alpha/beta hydrolase"/>
    <property type="match status" value="1"/>
</dbReference>
<dbReference type="GO" id="GO:0008474">
    <property type="term" value="F:palmitoyl-(protein) hydrolase activity"/>
    <property type="evidence" value="ECO:0007669"/>
    <property type="project" value="TreeGrafter"/>
</dbReference>
<evidence type="ECO:0000256" key="1">
    <source>
        <dbReference type="ARBA" id="ARBA00006499"/>
    </source>
</evidence>
<dbReference type="OrthoDB" id="437457at2759"/>
<reference evidence="3" key="1">
    <citation type="submission" date="2021-02" db="EMBL/GenBank/DDBJ databases">
        <authorList>
            <person name="Nieuwenhuis M."/>
            <person name="Van De Peppel L.J.J."/>
        </authorList>
    </citation>
    <scope>NUCLEOTIDE SEQUENCE</scope>
    <source>
        <strain evidence="3">D49</strain>
    </source>
</reference>
<organism evidence="3 4">
    <name type="scientific">Sphagnurus paluster</name>
    <dbReference type="NCBI Taxonomy" id="117069"/>
    <lineage>
        <taxon>Eukaryota</taxon>
        <taxon>Fungi</taxon>
        <taxon>Dikarya</taxon>
        <taxon>Basidiomycota</taxon>
        <taxon>Agaricomycotina</taxon>
        <taxon>Agaricomycetes</taxon>
        <taxon>Agaricomycetidae</taxon>
        <taxon>Agaricales</taxon>
        <taxon>Tricholomatineae</taxon>
        <taxon>Lyophyllaceae</taxon>
        <taxon>Sphagnurus</taxon>
    </lineage>
</organism>
<feature type="domain" description="Phospholipase/carboxylesterase/thioesterase" evidence="2">
    <location>
        <begin position="40"/>
        <end position="238"/>
    </location>
</feature>
<dbReference type="InterPro" id="IPR003140">
    <property type="entry name" value="PLipase/COase/thioEstase"/>
</dbReference>
<dbReference type="PANTHER" id="PTHR10655">
    <property type="entry name" value="LYSOPHOSPHOLIPASE-RELATED"/>
    <property type="match status" value="1"/>
</dbReference>
<dbReference type="AlphaFoldDB" id="A0A9P7GU30"/>